<gene>
    <name evidence="11" type="ORF">BTE48_03665</name>
</gene>
<evidence type="ECO:0000256" key="4">
    <source>
        <dbReference type="ARBA" id="ARBA00022795"/>
    </source>
</evidence>
<keyword evidence="5" id="KW-0805">Transcription regulation</keyword>
<name>A0A1T4QBI4_9GAMM</name>
<dbReference type="GO" id="GO:0044781">
    <property type="term" value="P:bacterial-type flagellum organization"/>
    <property type="evidence" value="ECO:0007669"/>
    <property type="project" value="UniProtKB-KW"/>
</dbReference>
<dbReference type="RefSeq" id="WP_078745428.1">
    <property type="nucleotide sequence ID" value="NZ_FUXG01000011.1"/>
</dbReference>
<comment type="caution">
    <text evidence="11">The sequence shown here is derived from an EMBL/GenBank/DDBJ whole genome shotgun (WGS) entry which is preliminary data.</text>
</comment>
<evidence type="ECO:0000256" key="8">
    <source>
        <dbReference type="ARBA" id="ARBA00030117"/>
    </source>
</evidence>
<dbReference type="OrthoDB" id="5738369at2"/>
<dbReference type="Proteomes" id="UP000191418">
    <property type="component" value="Unassembled WGS sequence"/>
</dbReference>
<sequence>MAIDLNSLSGGLHGSKIRSNNVSTSGKEEVSKRETATSASTAQTGVRTDSFQLSEEATALHERANSAPDINEDKVNAIRAAIADGSYKVDAKTLAKDIMQFETNF</sequence>
<dbReference type="AlphaFoldDB" id="A0A1T4QBI4"/>
<evidence type="ECO:0000256" key="1">
    <source>
        <dbReference type="ARBA" id="ARBA00005322"/>
    </source>
</evidence>
<dbReference type="GO" id="GO:0045892">
    <property type="term" value="P:negative regulation of DNA-templated transcription"/>
    <property type="evidence" value="ECO:0007669"/>
    <property type="project" value="InterPro"/>
</dbReference>
<evidence type="ECO:0000256" key="6">
    <source>
        <dbReference type="ARBA" id="ARBA00023163"/>
    </source>
</evidence>
<evidence type="ECO:0000256" key="5">
    <source>
        <dbReference type="ARBA" id="ARBA00023015"/>
    </source>
</evidence>
<evidence type="ECO:0000313" key="12">
    <source>
        <dbReference type="Proteomes" id="UP000191418"/>
    </source>
</evidence>
<keyword evidence="11" id="KW-0966">Cell projection</keyword>
<dbReference type="SUPFAM" id="SSF101498">
    <property type="entry name" value="Anti-sigma factor FlgM"/>
    <property type="match status" value="1"/>
</dbReference>
<proteinExistence type="inferred from homology"/>
<dbReference type="NCBIfam" id="TIGR03824">
    <property type="entry name" value="FlgM_jcvi"/>
    <property type="match status" value="1"/>
</dbReference>
<evidence type="ECO:0000256" key="2">
    <source>
        <dbReference type="ARBA" id="ARBA00017823"/>
    </source>
</evidence>
<keyword evidence="12" id="KW-1185">Reference proteome</keyword>
<keyword evidence="6" id="KW-0804">Transcription</keyword>
<dbReference type="InterPro" id="IPR035890">
    <property type="entry name" value="Anti-sigma-28_factor_FlgM_sf"/>
</dbReference>
<dbReference type="Pfam" id="PF04316">
    <property type="entry name" value="FlgM"/>
    <property type="match status" value="1"/>
</dbReference>
<feature type="compositionally biased region" description="Polar residues" evidence="9">
    <location>
        <begin position="36"/>
        <end position="52"/>
    </location>
</feature>
<evidence type="ECO:0000313" key="11">
    <source>
        <dbReference type="EMBL" id="OPX56531.1"/>
    </source>
</evidence>
<comment type="similarity">
    <text evidence="1">Belongs to the FlgM family.</text>
</comment>
<feature type="compositionally biased region" description="Basic and acidic residues" evidence="9">
    <location>
        <begin position="26"/>
        <end position="35"/>
    </location>
</feature>
<reference evidence="11 12" key="1">
    <citation type="submission" date="2017-01" db="EMBL/GenBank/DDBJ databases">
        <title>Genome Sequencing of a Marine Spirillum, Oceanospirillum multiglobuliferum ATCC 33336, from Japan.</title>
        <authorList>
            <person name="Carney J.G."/>
            <person name="Trachtenberg A.M."/>
            <person name="Rheaume B.A."/>
            <person name="Linnane J.D."/>
            <person name="Pitts N.L."/>
            <person name="Mykles D.L."/>
            <person name="Maclea K.S."/>
        </authorList>
    </citation>
    <scope>NUCLEOTIDE SEQUENCE [LARGE SCALE GENOMIC DNA]</scope>
    <source>
        <strain evidence="11 12">ATCC 33336</strain>
    </source>
</reference>
<keyword evidence="11" id="KW-0282">Flagellum</keyword>
<evidence type="ECO:0000256" key="3">
    <source>
        <dbReference type="ARBA" id="ARBA00022491"/>
    </source>
</evidence>
<comment type="function">
    <text evidence="7">Responsible for the coupling of flagellin expression to flagellar assembly by preventing expression of the flagellin genes when a component of the middle class of proteins is defective. It negatively regulates flagellar genes by inhibiting the activity of FliA by directly binding to FliA.</text>
</comment>
<dbReference type="InterPro" id="IPR007412">
    <property type="entry name" value="FlgM"/>
</dbReference>
<evidence type="ECO:0000259" key="10">
    <source>
        <dbReference type="Pfam" id="PF04316"/>
    </source>
</evidence>
<feature type="region of interest" description="Disordered" evidence="9">
    <location>
        <begin position="1"/>
        <end position="52"/>
    </location>
</feature>
<dbReference type="EMBL" id="MTSM01000003">
    <property type="protein sequence ID" value="OPX56531.1"/>
    <property type="molecule type" value="Genomic_DNA"/>
</dbReference>
<accession>A0A1T4QBI4</accession>
<evidence type="ECO:0000256" key="7">
    <source>
        <dbReference type="ARBA" id="ARBA00024739"/>
    </source>
</evidence>
<evidence type="ECO:0000256" key="9">
    <source>
        <dbReference type="SAM" id="MobiDB-lite"/>
    </source>
</evidence>
<keyword evidence="11" id="KW-0969">Cilium</keyword>
<protein>
    <recommendedName>
        <fullName evidence="2">Negative regulator of flagellin synthesis</fullName>
    </recommendedName>
    <alternativeName>
        <fullName evidence="8">Anti-sigma-28 factor</fullName>
    </alternativeName>
</protein>
<dbReference type="InterPro" id="IPR031316">
    <property type="entry name" value="FlgM_C"/>
</dbReference>
<organism evidence="11 12">
    <name type="scientific">Oceanospirillum multiglobuliferum</name>
    <dbReference type="NCBI Taxonomy" id="64969"/>
    <lineage>
        <taxon>Bacteria</taxon>
        <taxon>Pseudomonadati</taxon>
        <taxon>Pseudomonadota</taxon>
        <taxon>Gammaproteobacteria</taxon>
        <taxon>Oceanospirillales</taxon>
        <taxon>Oceanospirillaceae</taxon>
        <taxon>Oceanospirillum</taxon>
    </lineage>
</organism>
<keyword evidence="4" id="KW-1005">Bacterial flagellum biogenesis</keyword>
<keyword evidence="3" id="KW-0678">Repressor</keyword>
<dbReference type="STRING" id="64969.SAMN02745127_01829"/>
<feature type="domain" description="Anti-sigma-28 factor FlgM C-terminal" evidence="10">
    <location>
        <begin position="49"/>
        <end position="100"/>
    </location>
</feature>